<comment type="caution">
    <text evidence="2">The sequence shown here is derived from an EMBL/GenBank/DDBJ whole genome shotgun (WGS) entry which is preliminary data.</text>
</comment>
<sequence length="470" mass="48965">MSGHFEVNTELLRRQSTAVAAAAEQLKKVEPVVTGALTNGDMLASAVLSPGSAATAAKALVRALTNAGGLGCAFAGGGLASVVDGIGTVTGNEGLAERIAADALGMRISSVLYDHPELANNDKLNEIVDLLAGDHQAEALLKIKELMDDPNGGGMGTLAPVLPELLALNALLDENPANDAVGWDMLGGREPTVDPVLGISLDWLSGVMDSGPGHAEKIDNSEMVDEMTGRQAGIHDYLSTLDSLGNTGKIAVYQVAGPDGQPRYVVTLPGMSPGNPMMESPQDLGGAMRNAQHPDSSYTKAIQMALDQAGVPRGANMMIVGHSEGGIAAANLAQDPNFNGGKYNVTNVVTVGSPVDNKGLPPGATTQFTTVTNDRDIVPTLDGRGPGSPESVAPGRTEIRGNTHHTTVQDHQGKKIDATDFPNSHSIAAYQHIIDQSGRTDAINQQAAPYTQGRIQKSWTYQLLDEPPKK</sequence>
<evidence type="ECO:0000256" key="1">
    <source>
        <dbReference type="SAM" id="MobiDB-lite"/>
    </source>
</evidence>
<gene>
    <name evidence="2" type="ORF">LX15_004051</name>
</gene>
<evidence type="ECO:0000313" key="3">
    <source>
        <dbReference type="Proteomes" id="UP001205311"/>
    </source>
</evidence>
<name>A0ABT1HXT4_STRSD</name>
<evidence type="ECO:0000313" key="2">
    <source>
        <dbReference type="EMBL" id="MCP2260338.1"/>
    </source>
</evidence>
<accession>A0ABT1HXT4</accession>
<reference evidence="2 3" key="1">
    <citation type="submission" date="2022-06" db="EMBL/GenBank/DDBJ databases">
        <title>Genomic Encyclopedia of Archaeal and Bacterial Type Strains, Phase II (KMG-II): from individual species to whole genera.</title>
        <authorList>
            <person name="Goeker M."/>
        </authorList>
    </citation>
    <scope>NUCLEOTIDE SEQUENCE [LARGE SCALE GENOMIC DNA]</scope>
    <source>
        <strain evidence="2 3">DSM 40477</strain>
    </source>
</reference>
<feature type="region of interest" description="Disordered" evidence="1">
    <location>
        <begin position="378"/>
        <end position="398"/>
    </location>
</feature>
<proteinExistence type="predicted"/>
<dbReference type="SUPFAM" id="SSF53474">
    <property type="entry name" value="alpha/beta-Hydrolases"/>
    <property type="match status" value="1"/>
</dbReference>
<keyword evidence="3" id="KW-1185">Reference proteome</keyword>
<organism evidence="2 3">
    <name type="scientific">Streptoalloteichus tenebrarius (strain ATCC 17920 / DSM 40477 / JCM 4838 / CBS 697.72 / NBRC 16177 / NCIMB 11028 / NRRL B-12390 / A12253. 1 / ISP 5477)</name>
    <name type="common">Streptomyces tenebrarius</name>
    <dbReference type="NCBI Taxonomy" id="1933"/>
    <lineage>
        <taxon>Bacteria</taxon>
        <taxon>Bacillati</taxon>
        <taxon>Actinomycetota</taxon>
        <taxon>Actinomycetes</taxon>
        <taxon>Pseudonocardiales</taxon>
        <taxon>Pseudonocardiaceae</taxon>
        <taxon>Streptoalloteichus</taxon>
    </lineage>
</organism>
<dbReference type="RefSeq" id="WP_253671190.1">
    <property type="nucleotide sequence ID" value="NZ_JAMTCP010000025.1"/>
</dbReference>
<dbReference type="EMBL" id="JAMTCP010000025">
    <property type="protein sequence ID" value="MCP2260338.1"/>
    <property type="molecule type" value="Genomic_DNA"/>
</dbReference>
<dbReference type="InterPro" id="IPR029058">
    <property type="entry name" value="AB_hydrolase_fold"/>
</dbReference>
<dbReference type="Proteomes" id="UP001205311">
    <property type="component" value="Unassembled WGS sequence"/>
</dbReference>
<protein>
    <submittedName>
        <fullName evidence="2">PGAP1-like protein</fullName>
    </submittedName>
</protein>
<dbReference type="Gene3D" id="3.40.50.1820">
    <property type="entry name" value="alpha/beta hydrolase"/>
    <property type="match status" value="1"/>
</dbReference>